<dbReference type="InterPro" id="IPR014044">
    <property type="entry name" value="CAP_dom"/>
</dbReference>
<feature type="chain" id="PRO_5001660615" evidence="1">
    <location>
        <begin position="26"/>
        <end position="274"/>
    </location>
</feature>
<organism evidence="3 4">
    <name type="scientific">Hyphomonas adhaerens MHS-3</name>
    <dbReference type="NCBI Taxonomy" id="1280949"/>
    <lineage>
        <taxon>Bacteria</taxon>
        <taxon>Pseudomonadati</taxon>
        <taxon>Pseudomonadota</taxon>
        <taxon>Alphaproteobacteria</taxon>
        <taxon>Hyphomonadales</taxon>
        <taxon>Hyphomonadaceae</taxon>
        <taxon>Hyphomonas</taxon>
    </lineage>
</organism>
<dbReference type="Gene3D" id="3.40.33.10">
    <property type="entry name" value="CAP"/>
    <property type="match status" value="1"/>
</dbReference>
<dbReference type="Proteomes" id="UP000027446">
    <property type="component" value="Unassembled WGS sequence"/>
</dbReference>
<dbReference type="EMBL" id="ARYH01000002">
    <property type="protein sequence ID" value="KCZ83750.1"/>
    <property type="molecule type" value="Genomic_DNA"/>
</dbReference>
<protein>
    <submittedName>
        <fullName evidence="3">SCP-like extracellular family protein</fullName>
    </submittedName>
</protein>
<dbReference type="SUPFAM" id="SSF55797">
    <property type="entry name" value="PR-1-like"/>
    <property type="match status" value="1"/>
</dbReference>
<dbReference type="PANTHER" id="PTHR31157">
    <property type="entry name" value="SCP DOMAIN-CONTAINING PROTEIN"/>
    <property type="match status" value="1"/>
</dbReference>
<dbReference type="eggNOG" id="COG2340">
    <property type="taxonomic scope" value="Bacteria"/>
</dbReference>
<name>A0A069E2K7_9PROT</name>
<proteinExistence type="predicted"/>
<dbReference type="STRING" id="1280949.HAD_14149"/>
<dbReference type="InterPro" id="IPR035940">
    <property type="entry name" value="CAP_sf"/>
</dbReference>
<dbReference type="AlphaFoldDB" id="A0A069E2K7"/>
<feature type="domain" description="SCP" evidence="2">
    <location>
        <begin position="70"/>
        <end position="185"/>
    </location>
</feature>
<gene>
    <name evidence="3" type="ORF">HAD_14149</name>
</gene>
<dbReference type="CDD" id="cd05379">
    <property type="entry name" value="CAP_bacterial"/>
    <property type="match status" value="1"/>
</dbReference>
<dbReference type="RefSeq" id="WP_035572779.1">
    <property type="nucleotide sequence ID" value="NZ_ARYH01000002.1"/>
</dbReference>
<evidence type="ECO:0000256" key="1">
    <source>
        <dbReference type="SAM" id="SignalP"/>
    </source>
</evidence>
<sequence length="274" mass="29090">MLRHTYKFLSVSALALAALSGPSFAEADTACDLSNGYAAAPAAFQQEANACLSGIDGVETDAVMADQLLRLTDAQRTSQGESELSMLSSLSEAARLHALDMAVRGYASHQDLEGRTHLDRVRMLERSRLIGAFGANIVIVKAGASAEDVQKVIMADEANAANLKRDEFDHMGVAAVEANGVLYVVELFARIDGQLNTPVPMVAAPRTNLAADYSDQFEPVGWSVVSANGETLMRGIGSKMPASVPEISEGFLQMDVEHGNSIYTLRGPAISSSL</sequence>
<dbReference type="Pfam" id="PF00188">
    <property type="entry name" value="CAP"/>
    <property type="match status" value="1"/>
</dbReference>
<keyword evidence="4" id="KW-1185">Reference proteome</keyword>
<evidence type="ECO:0000313" key="4">
    <source>
        <dbReference type="Proteomes" id="UP000027446"/>
    </source>
</evidence>
<accession>A0A069E2K7</accession>
<feature type="signal peptide" evidence="1">
    <location>
        <begin position="1"/>
        <end position="25"/>
    </location>
</feature>
<dbReference type="PATRIC" id="fig|1280949.3.peg.2873"/>
<evidence type="ECO:0000259" key="2">
    <source>
        <dbReference type="Pfam" id="PF00188"/>
    </source>
</evidence>
<dbReference type="PANTHER" id="PTHR31157:SF1">
    <property type="entry name" value="SCP DOMAIN-CONTAINING PROTEIN"/>
    <property type="match status" value="1"/>
</dbReference>
<dbReference type="OrthoDB" id="9811255at2"/>
<evidence type="ECO:0000313" key="3">
    <source>
        <dbReference type="EMBL" id="KCZ83750.1"/>
    </source>
</evidence>
<comment type="caution">
    <text evidence="3">The sequence shown here is derived from an EMBL/GenBank/DDBJ whole genome shotgun (WGS) entry which is preliminary data.</text>
</comment>
<reference evidence="3 4" key="1">
    <citation type="journal article" date="2014" name="Antonie Van Leeuwenhoek">
        <title>Hyphomonas beringensis sp. nov. and Hyphomonas chukchiensis sp. nov., isolated from surface seawater of the Bering Sea and Chukchi Sea.</title>
        <authorList>
            <person name="Li C."/>
            <person name="Lai Q."/>
            <person name="Li G."/>
            <person name="Dong C."/>
            <person name="Wang J."/>
            <person name="Liao Y."/>
            <person name="Shao Z."/>
        </authorList>
    </citation>
    <scope>NUCLEOTIDE SEQUENCE [LARGE SCALE GENOMIC DNA]</scope>
    <source>
        <strain evidence="3 4">MHS-3</strain>
    </source>
</reference>
<keyword evidence="1" id="KW-0732">Signal</keyword>